<protein>
    <submittedName>
        <fullName evidence="1">Uncharacterized protein</fullName>
    </submittedName>
</protein>
<proteinExistence type="predicted"/>
<dbReference type="VEuPathDB" id="FungiDB:RhiirFUN_010056"/>
<dbReference type="AlphaFoldDB" id="A0A2N0P4Q2"/>
<dbReference type="VEuPathDB" id="FungiDB:RhiirA1_476107"/>
<evidence type="ECO:0000313" key="1">
    <source>
        <dbReference type="EMBL" id="PKC01743.1"/>
    </source>
</evidence>
<dbReference type="Proteomes" id="UP000232722">
    <property type="component" value="Unassembled WGS sequence"/>
</dbReference>
<sequence>MDETMRNIRMKNEVLKNYIIEEERDKNYNKRIDMIDEILKENQNFIDILSTELEYLVSWVIRDSDFIGKNGTRFSAKFEVTKEDEFKILLRCLLIGIILIEKGSDVLLGIDEKVRRCLENFMKNLSNRKRIDEDYYLEMLANEKFLQDEDMKLDILGHSELENILEEKREMGKFLFEEDTKKRSYKIKNLLKELPTYEVLYKRNKRNNNETCPRCNNEIEDWFHIWKCERNEATIEEIL</sequence>
<evidence type="ECO:0000313" key="2">
    <source>
        <dbReference type="Proteomes" id="UP000232722"/>
    </source>
</evidence>
<dbReference type="EMBL" id="LLXJ01001526">
    <property type="protein sequence ID" value="PKC01743.1"/>
    <property type="molecule type" value="Genomic_DNA"/>
</dbReference>
<reference evidence="1 2" key="1">
    <citation type="submission" date="2016-04" db="EMBL/GenBank/DDBJ databases">
        <title>Genome analyses suggest a sexual origin of heterokaryosis in a supposedly ancient asexual fungus.</title>
        <authorList>
            <person name="Ropars J."/>
            <person name="Sedzielewska K."/>
            <person name="Noel J."/>
            <person name="Charron P."/>
            <person name="Farinelli L."/>
            <person name="Marton T."/>
            <person name="Kruger M."/>
            <person name="Pelin A."/>
            <person name="Brachmann A."/>
            <person name="Corradi N."/>
        </authorList>
    </citation>
    <scope>NUCLEOTIDE SEQUENCE [LARGE SCALE GENOMIC DNA]</scope>
    <source>
        <strain evidence="1 2">A5</strain>
    </source>
</reference>
<accession>A0A2N0P4Q2</accession>
<dbReference type="VEuPathDB" id="FungiDB:FUN_017041"/>
<organism evidence="1 2">
    <name type="scientific">Rhizophagus irregularis</name>
    <dbReference type="NCBI Taxonomy" id="588596"/>
    <lineage>
        <taxon>Eukaryota</taxon>
        <taxon>Fungi</taxon>
        <taxon>Fungi incertae sedis</taxon>
        <taxon>Mucoromycota</taxon>
        <taxon>Glomeromycotina</taxon>
        <taxon>Glomeromycetes</taxon>
        <taxon>Glomerales</taxon>
        <taxon>Glomeraceae</taxon>
        <taxon>Rhizophagus</taxon>
    </lineage>
</organism>
<name>A0A2N0P4Q2_9GLOM</name>
<reference evidence="1 2" key="2">
    <citation type="submission" date="2017-09" db="EMBL/GenBank/DDBJ databases">
        <title>Extensive intraspecific genome diversity in a model arbuscular mycorrhizal fungus.</title>
        <authorList>
            <person name="Chen E.C."/>
            <person name="Morin E."/>
            <person name="Beaudet D."/>
            <person name="Noel J."/>
            <person name="Ndikumana S."/>
            <person name="Charron P."/>
            <person name="St-Onge C."/>
            <person name="Giorgi J."/>
            <person name="Grigoriev I.V."/>
            <person name="Roux C."/>
            <person name="Martin F.M."/>
            <person name="Corradi N."/>
        </authorList>
    </citation>
    <scope>NUCLEOTIDE SEQUENCE [LARGE SCALE GENOMIC DNA]</scope>
    <source>
        <strain evidence="1 2">A5</strain>
    </source>
</reference>
<gene>
    <name evidence="1" type="ORF">RhiirA5_426223</name>
</gene>
<comment type="caution">
    <text evidence="1">The sequence shown here is derived from an EMBL/GenBank/DDBJ whole genome shotgun (WGS) entry which is preliminary data.</text>
</comment>